<name>A0A4Y9Z8C8_9APHY</name>
<dbReference type="SMART" id="SM00256">
    <property type="entry name" value="FBOX"/>
    <property type="match status" value="1"/>
</dbReference>
<evidence type="ECO:0000259" key="2">
    <source>
        <dbReference type="SMART" id="SM00256"/>
    </source>
</evidence>
<dbReference type="SUPFAM" id="SSF81383">
    <property type="entry name" value="F-box domain"/>
    <property type="match status" value="1"/>
</dbReference>
<feature type="region of interest" description="Disordered" evidence="1">
    <location>
        <begin position="1"/>
        <end position="32"/>
    </location>
</feature>
<dbReference type="STRING" id="34475.A0A4Y9Z8C8"/>
<dbReference type="SUPFAM" id="SSF50978">
    <property type="entry name" value="WD40 repeat-like"/>
    <property type="match status" value="1"/>
</dbReference>
<dbReference type="Gene3D" id="2.130.10.10">
    <property type="entry name" value="YVTN repeat-like/Quinoprotein amine dehydrogenase"/>
    <property type="match status" value="1"/>
</dbReference>
<evidence type="ECO:0000313" key="3">
    <source>
        <dbReference type="EMBL" id="TFY69629.1"/>
    </source>
</evidence>
<dbReference type="EMBL" id="SEKV01000007">
    <property type="protein sequence ID" value="TFY69629.1"/>
    <property type="molecule type" value="Genomic_DNA"/>
</dbReference>
<comment type="caution">
    <text evidence="3">The sequence shown here is derived from an EMBL/GenBank/DDBJ whole genome shotgun (WGS) entry which is preliminary data.</text>
</comment>
<dbReference type="InterPro" id="IPR036322">
    <property type="entry name" value="WD40_repeat_dom_sf"/>
</dbReference>
<feature type="domain" description="F-box" evidence="2">
    <location>
        <begin position="41"/>
        <end position="81"/>
    </location>
</feature>
<protein>
    <recommendedName>
        <fullName evidence="2">F-box domain-containing protein</fullName>
    </recommendedName>
</protein>
<proteinExistence type="predicted"/>
<dbReference type="Proteomes" id="UP000298390">
    <property type="component" value="Unassembled WGS sequence"/>
</dbReference>
<organism evidence="3 4">
    <name type="scientific">Rhodofomes roseus</name>
    <dbReference type="NCBI Taxonomy" id="34475"/>
    <lineage>
        <taxon>Eukaryota</taxon>
        <taxon>Fungi</taxon>
        <taxon>Dikarya</taxon>
        <taxon>Basidiomycota</taxon>
        <taxon>Agaricomycotina</taxon>
        <taxon>Agaricomycetes</taxon>
        <taxon>Polyporales</taxon>
        <taxon>Rhodofomes</taxon>
    </lineage>
</organism>
<accession>A0A4Y9Z8C8</accession>
<feature type="compositionally biased region" description="Basic and acidic residues" evidence="1">
    <location>
        <begin position="361"/>
        <end position="389"/>
    </location>
</feature>
<sequence>MIKERSKRPLSPAPLPPPKRLHSPGGSNHTHKTQSTFDNLLYDELILVIFSCLSWTDLCAVQRTNRNWARLALDNQLWKNMYLSEYSRPRLRGVRGFIGRADGREVRPLPGRAKSEDVKDWKWMFRISSNWRKGRCSVENLHTGLDYSRLRMPSTPRQAETLPDEQTFLLLAGNMTISASSRPSTVPRISLASPGHKTHTLRSPSSRTSDPIRITALALDQSPPSATHRIRLISFLSTGEFSVFNVDHHTLAHSARLLTFVPTTRTARTTPIIQAVYHHPLLVTLSESFHLSLYDLSGDTVVHTQTLTSFTSHPPSSLVLSAPSALDVQTCARLRDPRLPRALERRRDGAAHRKRRGCRCGRADDRSSVAHDARDRRAAGLDRRAEAPAHSRAVGAQGRARCGHADGREVGRPRPGRPAPRAVARGLARSVVASSAAASPSPPPSTNSTYTSSSMHTASALQLYRLNLPASSSPTAVPKLTFVRSLHGQIGPVSALALADGRCVSLGVNGSLWVWDLEGGTGAEVSGGVEVEGAEEGERTSWSEEERLRSAAAVQGTVVFDERRIISSDVDGVRVWRFDV</sequence>
<feature type="compositionally biased region" description="Basic and acidic residues" evidence="1">
    <location>
        <begin position="342"/>
        <end position="351"/>
    </location>
</feature>
<feature type="compositionally biased region" description="Low complexity" evidence="1">
    <location>
        <begin position="419"/>
        <end position="439"/>
    </location>
</feature>
<dbReference type="AlphaFoldDB" id="A0A4Y9Z8C8"/>
<dbReference type="InterPro" id="IPR015943">
    <property type="entry name" value="WD40/YVTN_repeat-like_dom_sf"/>
</dbReference>
<feature type="region of interest" description="Disordered" evidence="1">
    <location>
        <begin position="181"/>
        <end position="208"/>
    </location>
</feature>
<feature type="compositionally biased region" description="Basic and acidic residues" evidence="1">
    <location>
        <begin position="403"/>
        <end position="412"/>
    </location>
</feature>
<dbReference type="InterPro" id="IPR036047">
    <property type="entry name" value="F-box-like_dom_sf"/>
</dbReference>
<gene>
    <name evidence="3" type="ORF">EVJ58_g292</name>
</gene>
<evidence type="ECO:0000313" key="4">
    <source>
        <dbReference type="Proteomes" id="UP000298390"/>
    </source>
</evidence>
<evidence type="ECO:0000256" key="1">
    <source>
        <dbReference type="SAM" id="MobiDB-lite"/>
    </source>
</evidence>
<reference evidence="3 4" key="1">
    <citation type="submission" date="2019-01" db="EMBL/GenBank/DDBJ databases">
        <title>Genome sequencing of the rare red list fungi Fomitopsis rosea.</title>
        <authorList>
            <person name="Buettner E."/>
            <person name="Kellner H."/>
        </authorList>
    </citation>
    <scope>NUCLEOTIDE SEQUENCE [LARGE SCALE GENOMIC DNA]</scope>
    <source>
        <strain evidence="3 4">DSM 105464</strain>
    </source>
</reference>
<dbReference type="InterPro" id="IPR001810">
    <property type="entry name" value="F-box_dom"/>
</dbReference>
<dbReference type="Gene3D" id="1.20.1280.50">
    <property type="match status" value="1"/>
</dbReference>
<dbReference type="Pfam" id="PF12937">
    <property type="entry name" value="F-box-like"/>
    <property type="match status" value="1"/>
</dbReference>
<feature type="region of interest" description="Disordered" evidence="1">
    <location>
        <begin position="342"/>
        <end position="453"/>
    </location>
</feature>